<dbReference type="PANTHER" id="PTHR43415:SF3">
    <property type="entry name" value="GNAT-FAMILY ACETYLTRANSFERASE"/>
    <property type="match status" value="1"/>
</dbReference>
<dbReference type="EMBL" id="RXPE01000003">
    <property type="protein sequence ID" value="RTR29904.1"/>
    <property type="molecule type" value="Genomic_DNA"/>
</dbReference>
<proteinExistence type="predicted"/>
<evidence type="ECO:0000313" key="3">
    <source>
        <dbReference type="Proteomes" id="UP000277766"/>
    </source>
</evidence>
<protein>
    <submittedName>
        <fullName evidence="2">N-acetyltransferase</fullName>
    </submittedName>
</protein>
<sequence length="193" mass="21565">MSELHPVLTGEKVILARLRREDIPELARRFANLELTTYLGAYGGAFSLQDEEAYFESIAKSSAEGVTFGIYERESGSLIGGTDLRSIHHRHGTAELGISIHNPEYWGGGYGSEATGLLVEYGMFFLGLHNIQLNVFSYNVRGIRAYEKVGFREIGRRRGAVRLGAERFDTVMMDITADEVDTSRMRALVKLLE</sequence>
<dbReference type="SUPFAM" id="SSF55729">
    <property type="entry name" value="Acyl-CoA N-acyltransferases (Nat)"/>
    <property type="match status" value="1"/>
</dbReference>
<dbReference type="GO" id="GO:0016747">
    <property type="term" value="F:acyltransferase activity, transferring groups other than amino-acyl groups"/>
    <property type="evidence" value="ECO:0007669"/>
    <property type="project" value="InterPro"/>
</dbReference>
<feature type="domain" description="N-acetyltransferase" evidence="1">
    <location>
        <begin position="13"/>
        <end position="178"/>
    </location>
</feature>
<gene>
    <name evidence="2" type="ORF">EJ104_02885</name>
</gene>
<organism evidence="2 3">
    <name type="scientific">Deinococcus radiophilus</name>
    <dbReference type="NCBI Taxonomy" id="32062"/>
    <lineage>
        <taxon>Bacteria</taxon>
        <taxon>Thermotogati</taxon>
        <taxon>Deinococcota</taxon>
        <taxon>Deinococci</taxon>
        <taxon>Deinococcales</taxon>
        <taxon>Deinococcaceae</taxon>
        <taxon>Deinococcus</taxon>
    </lineage>
</organism>
<dbReference type="Proteomes" id="UP000277766">
    <property type="component" value="Unassembled WGS sequence"/>
</dbReference>
<dbReference type="OrthoDB" id="9795206at2"/>
<reference evidence="2 3" key="1">
    <citation type="submission" date="2018-12" db="EMBL/GenBank/DDBJ databases">
        <title>Deinococcus radiophilus ATCC 27603 genome sequencing and assembly.</title>
        <authorList>
            <person name="Maclea K.S."/>
            <person name="Maynard C.R."/>
        </authorList>
    </citation>
    <scope>NUCLEOTIDE SEQUENCE [LARGE SCALE GENOMIC DNA]</scope>
    <source>
        <strain evidence="2 3">ATCC 27603</strain>
    </source>
</reference>
<accession>A0A3S0IRK7</accession>
<dbReference type="InterPro" id="IPR000182">
    <property type="entry name" value="GNAT_dom"/>
</dbReference>
<dbReference type="Gene3D" id="3.40.630.30">
    <property type="match status" value="1"/>
</dbReference>
<dbReference type="PROSITE" id="PS51186">
    <property type="entry name" value="GNAT"/>
    <property type="match status" value="1"/>
</dbReference>
<dbReference type="RefSeq" id="WP_126351248.1">
    <property type="nucleotide sequence ID" value="NZ_CP086380.1"/>
</dbReference>
<dbReference type="AlphaFoldDB" id="A0A3S0IRK7"/>
<dbReference type="InterPro" id="IPR016181">
    <property type="entry name" value="Acyl_CoA_acyltransferase"/>
</dbReference>
<evidence type="ECO:0000313" key="2">
    <source>
        <dbReference type="EMBL" id="RTR29904.1"/>
    </source>
</evidence>
<dbReference type="Pfam" id="PF13302">
    <property type="entry name" value="Acetyltransf_3"/>
    <property type="match status" value="1"/>
</dbReference>
<comment type="caution">
    <text evidence="2">The sequence shown here is derived from an EMBL/GenBank/DDBJ whole genome shotgun (WGS) entry which is preliminary data.</text>
</comment>
<keyword evidence="3" id="KW-1185">Reference proteome</keyword>
<dbReference type="PANTHER" id="PTHR43415">
    <property type="entry name" value="SPERMIDINE N(1)-ACETYLTRANSFERASE"/>
    <property type="match status" value="1"/>
</dbReference>
<evidence type="ECO:0000259" key="1">
    <source>
        <dbReference type="PROSITE" id="PS51186"/>
    </source>
</evidence>
<name>A0A3S0IRK7_9DEIO</name>
<keyword evidence="2" id="KW-0808">Transferase</keyword>